<evidence type="ECO:0000313" key="2">
    <source>
        <dbReference type="EMBL" id="CED56674.1"/>
    </source>
</evidence>
<name>A0A090IB92_9GAMM</name>
<dbReference type="Proteomes" id="UP000032427">
    <property type="component" value="Chromosome 2"/>
</dbReference>
<dbReference type="EMBL" id="LN554847">
    <property type="protein sequence ID" value="CED56674.1"/>
    <property type="molecule type" value="Genomic_DNA"/>
</dbReference>
<evidence type="ECO:0000256" key="1">
    <source>
        <dbReference type="SAM" id="Phobius"/>
    </source>
</evidence>
<reference evidence="3" key="1">
    <citation type="submission" date="2014-09" db="EMBL/GenBank/DDBJ databases">
        <authorList>
            <person name="Hjerde E."/>
        </authorList>
    </citation>
    <scope>NUCLEOTIDE SEQUENCE [LARGE SCALE GENOMIC DNA]</scope>
    <source>
        <strain evidence="3">06/09/139</strain>
    </source>
</reference>
<accession>A0A090IB92</accession>
<organism evidence="2 3">
    <name type="scientific">Aliivibrio wodanis</name>
    <dbReference type="NCBI Taxonomy" id="80852"/>
    <lineage>
        <taxon>Bacteria</taxon>
        <taxon>Pseudomonadati</taxon>
        <taxon>Pseudomonadota</taxon>
        <taxon>Gammaproteobacteria</taxon>
        <taxon>Vibrionales</taxon>
        <taxon>Vibrionaceae</taxon>
        <taxon>Aliivibrio</taxon>
    </lineage>
</organism>
<sequence>MKARGLTLLSLIFIIVFFGIAFIFFTIHSDFSKAEIANEPQIIDDSVEIAEKQTVNETKQGNLRVFFLGDK</sequence>
<dbReference type="KEGG" id="awd:AWOD_II_0015"/>
<dbReference type="AlphaFoldDB" id="A0A090IB92"/>
<keyword evidence="3" id="KW-1185">Reference proteome</keyword>
<protein>
    <submittedName>
        <fullName evidence="2">Membrane protein</fullName>
    </submittedName>
</protein>
<dbReference type="PATRIC" id="fig|80852.17.peg.2747"/>
<dbReference type="HOGENOM" id="CLU_2731034_0_0_6"/>
<gene>
    <name evidence="2" type="ORF">AWOD_II_0015</name>
</gene>
<evidence type="ECO:0000313" key="3">
    <source>
        <dbReference type="Proteomes" id="UP000032427"/>
    </source>
</evidence>
<keyword evidence="1" id="KW-1133">Transmembrane helix</keyword>
<proteinExistence type="predicted"/>
<keyword evidence="1" id="KW-0812">Transmembrane</keyword>
<keyword evidence="1" id="KW-0472">Membrane</keyword>
<feature type="transmembrane region" description="Helical" evidence="1">
    <location>
        <begin position="6"/>
        <end position="27"/>
    </location>
</feature>
<dbReference type="GeneID" id="28542263"/>